<feature type="compositionally biased region" description="Polar residues" evidence="2">
    <location>
        <begin position="1"/>
        <end position="15"/>
    </location>
</feature>
<evidence type="ECO:0000313" key="4">
    <source>
        <dbReference type="Proteomes" id="UP001180020"/>
    </source>
</evidence>
<keyword evidence="4" id="KW-1185">Reference proteome</keyword>
<sequence>MRKQSNMHQMQNPETGEQRGEVDHYKDVHYRERSGTWVHPLALERWEAMQLMRSQPTADNTQQSELEIISNVLGSRSGYVRGLGHGAKLMAPSRTSRAAMKAELMRHNEKNQHLQLQLEELRHEMKESRAVMEAEITRRTEEIRLHQERQERQMQEMFPSLSTQLQVPGFSTTSQTWYDIIFHWIIYLES</sequence>
<feature type="region of interest" description="Disordered" evidence="2">
    <location>
        <begin position="1"/>
        <end position="23"/>
    </location>
</feature>
<keyword evidence="1" id="KW-0175">Coiled coil</keyword>
<feature type="coiled-coil region" evidence="1">
    <location>
        <begin position="97"/>
        <end position="138"/>
    </location>
</feature>
<accession>A0AAV9DMH0</accession>
<organism evidence="3 4">
    <name type="scientific">Acorus calamus</name>
    <name type="common">Sweet flag</name>
    <dbReference type="NCBI Taxonomy" id="4465"/>
    <lineage>
        <taxon>Eukaryota</taxon>
        <taxon>Viridiplantae</taxon>
        <taxon>Streptophyta</taxon>
        <taxon>Embryophyta</taxon>
        <taxon>Tracheophyta</taxon>
        <taxon>Spermatophyta</taxon>
        <taxon>Magnoliopsida</taxon>
        <taxon>Liliopsida</taxon>
        <taxon>Acoraceae</taxon>
        <taxon>Acorus</taxon>
    </lineage>
</organism>
<evidence type="ECO:0000313" key="3">
    <source>
        <dbReference type="EMBL" id="KAK1302240.1"/>
    </source>
</evidence>
<protein>
    <submittedName>
        <fullName evidence="3">Uncharacterized protein</fullName>
    </submittedName>
</protein>
<gene>
    <name evidence="3" type="ORF">QJS10_CPB12g00020</name>
</gene>
<evidence type="ECO:0000256" key="2">
    <source>
        <dbReference type="SAM" id="MobiDB-lite"/>
    </source>
</evidence>
<proteinExistence type="predicted"/>
<dbReference type="AlphaFoldDB" id="A0AAV9DMH0"/>
<evidence type="ECO:0000256" key="1">
    <source>
        <dbReference type="SAM" id="Coils"/>
    </source>
</evidence>
<dbReference type="Proteomes" id="UP001180020">
    <property type="component" value="Unassembled WGS sequence"/>
</dbReference>
<reference evidence="3" key="1">
    <citation type="journal article" date="2023" name="Nat. Commun.">
        <title>Diploid and tetraploid genomes of Acorus and the evolution of monocots.</title>
        <authorList>
            <person name="Ma L."/>
            <person name="Liu K.W."/>
            <person name="Li Z."/>
            <person name="Hsiao Y.Y."/>
            <person name="Qi Y."/>
            <person name="Fu T."/>
            <person name="Tang G.D."/>
            <person name="Zhang D."/>
            <person name="Sun W.H."/>
            <person name="Liu D.K."/>
            <person name="Li Y."/>
            <person name="Chen G.Z."/>
            <person name="Liu X.D."/>
            <person name="Liao X.Y."/>
            <person name="Jiang Y.T."/>
            <person name="Yu X."/>
            <person name="Hao Y."/>
            <person name="Huang J."/>
            <person name="Zhao X.W."/>
            <person name="Ke S."/>
            <person name="Chen Y.Y."/>
            <person name="Wu W.L."/>
            <person name="Hsu J.L."/>
            <person name="Lin Y.F."/>
            <person name="Huang M.D."/>
            <person name="Li C.Y."/>
            <person name="Huang L."/>
            <person name="Wang Z.W."/>
            <person name="Zhao X."/>
            <person name="Zhong W.Y."/>
            <person name="Peng D.H."/>
            <person name="Ahmad S."/>
            <person name="Lan S."/>
            <person name="Zhang J.S."/>
            <person name="Tsai W.C."/>
            <person name="Van de Peer Y."/>
            <person name="Liu Z.J."/>
        </authorList>
    </citation>
    <scope>NUCLEOTIDE SEQUENCE</scope>
    <source>
        <strain evidence="3">CP</strain>
    </source>
</reference>
<name>A0AAV9DMH0_ACOCL</name>
<reference evidence="3" key="2">
    <citation type="submission" date="2023-06" db="EMBL/GenBank/DDBJ databases">
        <authorList>
            <person name="Ma L."/>
            <person name="Liu K.-W."/>
            <person name="Li Z."/>
            <person name="Hsiao Y.-Y."/>
            <person name="Qi Y."/>
            <person name="Fu T."/>
            <person name="Tang G."/>
            <person name="Zhang D."/>
            <person name="Sun W.-H."/>
            <person name="Liu D.-K."/>
            <person name="Li Y."/>
            <person name="Chen G.-Z."/>
            <person name="Liu X.-D."/>
            <person name="Liao X.-Y."/>
            <person name="Jiang Y.-T."/>
            <person name="Yu X."/>
            <person name="Hao Y."/>
            <person name="Huang J."/>
            <person name="Zhao X.-W."/>
            <person name="Ke S."/>
            <person name="Chen Y.-Y."/>
            <person name="Wu W.-L."/>
            <person name="Hsu J.-L."/>
            <person name="Lin Y.-F."/>
            <person name="Huang M.-D."/>
            <person name="Li C.-Y."/>
            <person name="Huang L."/>
            <person name="Wang Z.-W."/>
            <person name="Zhao X."/>
            <person name="Zhong W.-Y."/>
            <person name="Peng D.-H."/>
            <person name="Ahmad S."/>
            <person name="Lan S."/>
            <person name="Zhang J.-S."/>
            <person name="Tsai W.-C."/>
            <person name="Van De Peer Y."/>
            <person name="Liu Z.-J."/>
        </authorList>
    </citation>
    <scope>NUCLEOTIDE SEQUENCE</scope>
    <source>
        <strain evidence="3">CP</strain>
        <tissue evidence="3">Leaves</tissue>
    </source>
</reference>
<comment type="caution">
    <text evidence="3">The sequence shown here is derived from an EMBL/GenBank/DDBJ whole genome shotgun (WGS) entry which is preliminary data.</text>
</comment>
<dbReference type="EMBL" id="JAUJYO010000012">
    <property type="protein sequence ID" value="KAK1302240.1"/>
    <property type="molecule type" value="Genomic_DNA"/>
</dbReference>